<evidence type="ECO:0000313" key="8">
    <source>
        <dbReference type="EMBL" id="AFM23176.1"/>
    </source>
</evidence>
<keyword evidence="2" id="KW-0489">Methyltransferase</keyword>
<dbReference type="PANTHER" id="PTHR45833:SF1">
    <property type="entry name" value="METHIONINE SYNTHASE"/>
    <property type="match status" value="1"/>
</dbReference>
<dbReference type="Pfam" id="PF00809">
    <property type="entry name" value="Pterin_bind"/>
    <property type="match status" value="1"/>
</dbReference>
<dbReference type="Proteomes" id="UP000006055">
    <property type="component" value="Chromosome"/>
</dbReference>
<dbReference type="InterPro" id="IPR011005">
    <property type="entry name" value="Dihydropteroate_synth-like_sf"/>
</dbReference>
<dbReference type="GO" id="GO:0005829">
    <property type="term" value="C:cytosol"/>
    <property type="evidence" value="ECO:0007669"/>
    <property type="project" value="TreeGrafter"/>
</dbReference>
<sequence length="266" mass="28970">MFIIGEKINATRKGIDAAIKAKDVSHIQEVAKAQEQEGAHSLDVNCGTVHASEEPEAMRWLVKIVQEVTQLPLCIDSANSEALAAGLDEHRGKPLINSISGETARYNSVLPLVKQYNAGVVALCNDDRGLPTTKEMALEVGDSLVNRLVKDGVPVDDIYLDPLVRTLATSPETVVDSLEVMRELSRRFPGLHFVSGLSNVSYGLPERRHLNRAFVVMSIACGLDAVIADPLDAQLIALMYASEALVNKDRFCMNYIGAYNNGKLKV</sequence>
<dbReference type="eggNOG" id="COG1410">
    <property type="taxonomic scope" value="Bacteria"/>
</dbReference>
<dbReference type="AlphaFoldDB" id="I4C0T5"/>
<dbReference type="RefSeq" id="WP_014808335.1">
    <property type="nucleotide sequence ID" value="NC_018025.1"/>
</dbReference>
<proteinExistence type="inferred from homology"/>
<reference evidence="9" key="1">
    <citation type="submission" date="2012-06" db="EMBL/GenBank/DDBJ databases">
        <title>Complete sequence of chromosome of Desulfomonile tiedjei DSM 6799.</title>
        <authorList>
            <person name="Lucas S."/>
            <person name="Copeland A."/>
            <person name="Lapidus A."/>
            <person name="Glavina del Rio T."/>
            <person name="Dalin E."/>
            <person name="Tice H."/>
            <person name="Bruce D."/>
            <person name="Goodwin L."/>
            <person name="Pitluck S."/>
            <person name="Peters L."/>
            <person name="Ovchinnikova G."/>
            <person name="Zeytun A."/>
            <person name="Lu M."/>
            <person name="Kyrpides N."/>
            <person name="Mavromatis K."/>
            <person name="Ivanova N."/>
            <person name="Brettin T."/>
            <person name="Detter J.C."/>
            <person name="Han C."/>
            <person name="Larimer F."/>
            <person name="Land M."/>
            <person name="Hauser L."/>
            <person name="Markowitz V."/>
            <person name="Cheng J.-F."/>
            <person name="Hugenholtz P."/>
            <person name="Woyke T."/>
            <person name="Wu D."/>
            <person name="Spring S."/>
            <person name="Schroeder M."/>
            <person name="Brambilla E."/>
            <person name="Klenk H.-P."/>
            <person name="Eisen J.A."/>
        </authorList>
    </citation>
    <scope>NUCLEOTIDE SEQUENCE [LARGE SCALE GENOMIC DNA]</scope>
    <source>
        <strain evidence="9">ATCC 49306 / DSM 6799 / DCB-1</strain>
    </source>
</reference>
<evidence type="ECO:0000313" key="9">
    <source>
        <dbReference type="Proteomes" id="UP000006055"/>
    </source>
</evidence>
<evidence type="ECO:0000256" key="2">
    <source>
        <dbReference type="ARBA" id="ARBA00022603"/>
    </source>
</evidence>
<dbReference type="PROSITE" id="PS50972">
    <property type="entry name" value="PTERIN_BINDING"/>
    <property type="match status" value="1"/>
</dbReference>
<evidence type="ECO:0000256" key="4">
    <source>
        <dbReference type="ARBA" id="ARBA00022679"/>
    </source>
</evidence>
<dbReference type="GO" id="GO:0046872">
    <property type="term" value="F:metal ion binding"/>
    <property type="evidence" value="ECO:0007669"/>
    <property type="project" value="UniProtKB-KW"/>
</dbReference>
<dbReference type="STRING" id="706587.Desti_0441"/>
<dbReference type="NCBIfam" id="NF005719">
    <property type="entry name" value="PRK07535.1"/>
    <property type="match status" value="1"/>
</dbReference>
<accession>I4C0T5</accession>
<dbReference type="HOGENOM" id="CLU_070996_0_0_7"/>
<keyword evidence="5" id="KW-0479">Metal-binding</keyword>
<organism evidence="8 9">
    <name type="scientific">Desulfomonile tiedjei (strain ATCC 49306 / DSM 6799 / DCB-1)</name>
    <dbReference type="NCBI Taxonomy" id="706587"/>
    <lineage>
        <taxon>Bacteria</taxon>
        <taxon>Pseudomonadati</taxon>
        <taxon>Thermodesulfobacteriota</taxon>
        <taxon>Desulfomonilia</taxon>
        <taxon>Desulfomonilales</taxon>
        <taxon>Desulfomonilaceae</taxon>
        <taxon>Desulfomonile</taxon>
    </lineage>
</organism>
<keyword evidence="4" id="KW-0808">Transferase</keyword>
<dbReference type="InterPro" id="IPR000489">
    <property type="entry name" value="Pterin-binding_dom"/>
</dbReference>
<dbReference type="PATRIC" id="fig|706587.4.peg.502"/>
<dbReference type="OrthoDB" id="9803687at2"/>
<dbReference type="EMBL" id="CP003360">
    <property type="protein sequence ID" value="AFM23176.1"/>
    <property type="molecule type" value="Genomic_DNA"/>
</dbReference>
<keyword evidence="3" id="KW-0846">Cobalamin</keyword>
<evidence type="ECO:0000256" key="1">
    <source>
        <dbReference type="ARBA" id="ARBA00010398"/>
    </source>
</evidence>
<keyword evidence="6" id="KW-0170">Cobalt</keyword>
<gene>
    <name evidence="8" type="ordered locus">Desti_0441</name>
</gene>
<dbReference type="KEGG" id="dti:Desti_0441"/>
<dbReference type="GO" id="GO:0008705">
    <property type="term" value="F:methionine synthase activity"/>
    <property type="evidence" value="ECO:0007669"/>
    <property type="project" value="TreeGrafter"/>
</dbReference>
<dbReference type="SUPFAM" id="SSF51717">
    <property type="entry name" value="Dihydropteroate synthetase-like"/>
    <property type="match status" value="1"/>
</dbReference>
<dbReference type="GO" id="GO:0031419">
    <property type="term" value="F:cobalamin binding"/>
    <property type="evidence" value="ECO:0007669"/>
    <property type="project" value="UniProtKB-KW"/>
</dbReference>
<evidence type="ECO:0000259" key="7">
    <source>
        <dbReference type="PROSITE" id="PS50972"/>
    </source>
</evidence>
<name>I4C0T5_DESTA</name>
<dbReference type="InterPro" id="IPR050554">
    <property type="entry name" value="Met_Synthase/Corrinoid"/>
</dbReference>
<evidence type="ECO:0000256" key="3">
    <source>
        <dbReference type="ARBA" id="ARBA00022628"/>
    </source>
</evidence>
<dbReference type="GO" id="GO:0032259">
    <property type="term" value="P:methylation"/>
    <property type="evidence" value="ECO:0007669"/>
    <property type="project" value="UniProtKB-KW"/>
</dbReference>
<dbReference type="GO" id="GO:0050667">
    <property type="term" value="P:homocysteine metabolic process"/>
    <property type="evidence" value="ECO:0007669"/>
    <property type="project" value="TreeGrafter"/>
</dbReference>
<comment type="similarity">
    <text evidence="1">Belongs to the vitamin-B12 dependent methionine synthase family.</text>
</comment>
<dbReference type="Gene3D" id="3.20.20.20">
    <property type="entry name" value="Dihydropteroate synthase-like"/>
    <property type="match status" value="1"/>
</dbReference>
<dbReference type="GO" id="GO:0046653">
    <property type="term" value="P:tetrahydrofolate metabolic process"/>
    <property type="evidence" value="ECO:0007669"/>
    <property type="project" value="TreeGrafter"/>
</dbReference>
<protein>
    <submittedName>
        <fullName evidence="8">Pterin binding enzyme</fullName>
    </submittedName>
</protein>
<dbReference type="PANTHER" id="PTHR45833">
    <property type="entry name" value="METHIONINE SYNTHASE"/>
    <property type="match status" value="1"/>
</dbReference>
<evidence type="ECO:0000256" key="6">
    <source>
        <dbReference type="ARBA" id="ARBA00023285"/>
    </source>
</evidence>
<evidence type="ECO:0000256" key="5">
    <source>
        <dbReference type="ARBA" id="ARBA00022723"/>
    </source>
</evidence>
<keyword evidence="9" id="KW-1185">Reference proteome</keyword>
<feature type="domain" description="Pterin-binding" evidence="7">
    <location>
        <begin position="1"/>
        <end position="246"/>
    </location>
</feature>